<feature type="region of interest" description="Disordered" evidence="1">
    <location>
        <begin position="1"/>
        <end position="45"/>
    </location>
</feature>
<evidence type="ECO:0000313" key="3">
    <source>
        <dbReference type="Proteomes" id="UP001176961"/>
    </source>
</evidence>
<dbReference type="AlphaFoldDB" id="A0AA36H6L7"/>
<feature type="region of interest" description="Disordered" evidence="1">
    <location>
        <begin position="83"/>
        <end position="110"/>
    </location>
</feature>
<keyword evidence="3" id="KW-1185">Reference proteome</keyword>
<comment type="caution">
    <text evidence="2">The sequence shown here is derived from an EMBL/GenBank/DDBJ whole genome shotgun (WGS) entry which is preliminary data.</text>
</comment>
<reference evidence="2" key="1">
    <citation type="submission" date="2023-07" db="EMBL/GenBank/DDBJ databases">
        <authorList>
            <consortium name="CYATHOMIX"/>
        </authorList>
    </citation>
    <scope>NUCLEOTIDE SEQUENCE</scope>
    <source>
        <strain evidence="2">N/A</strain>
    </source>
</reference>
<dbReference type="Proteomes" id="UP001176961">
    <property type="component" value="Unassembled WGS sequence"/>
</dbReference>
<proteinExistence type="predicted"/>
<organism evidence="2 3">
    <name type="scientific">Cylicocyclus nassatus</name>
    <name type="common">Nematode worm</name>
    <dbReference type="NCBI Taxonomy" id="53992"/>
    <lineage>
        <taxon>Eukaryota</taxon>
        <taxon>Metazoa</taxon>
        <taxon>Ecdysozoa</taxon>
        <taxon>Nematoda</taxon>
        <taxon>Chromadorea</taxon>
        <taxon>Rhabditida</taxon>
        <taxon>Rhabditina</taxon>
        <taxon>Rhabditomorpha</taxon>
        <taxon>Strongyloidea</taxon>
        <taxon>Strongylidae</taxon>
        <taxon>Cylicocyclus</taxon>
    </lineage>
</organism>
<evidence type="ECO:0000313" key="2">
    <source>
        <dbReference type="EMBL" id="CAJ0605101.1"/>
    </source>
</evidence>
<gene>
    <name evidence="2" type="ORF">CYNAS_LOCUS17084</name>
</gene>
<feature type="compositionally biased region" description="Basic and acidic residues" evidence="1">
    <location>
        <begin position="86"/>
        <end position="95"/>
    </location>
</feature>
<name>A0AA36H6L7_CYLNA</name>
<dbReference type="EMBL" id="CATQJL010000316">
    <property type="protein sequence ID" value="CAJ0605101.1"/>
    <property type="molecule type" value="Genomic_DNA"/>
</dbReference>
<sequence>MVKRSQQSSKQSLPANEDLSPTNTLKKAKTSNSLEQTPSQSGVVQSQAVEATLVLPLDSYTEQQITNDSRRAPVQTRAAILKAARRQNETEEQKQTRLGLAAERKRQRRAIETEPERLSRLQTAAANSRLWRANSSKNEVQRIDRLRARGIRERRRRANEAEEERMSRLQHSAANSRAWRANQIRSLHTNNAQVFCFT</sequence>
<accession>A0AA36H6L7</accession>
<evidence type="ECO:0000256" key="1">
    <source>
        <dbReference type="SAM" id="MobiDB-lite"/>
    </source>
</evidence>
<protein>
    <submittedName>
        <fullName evidence="2">Uncharacterized protein</fullName>
    </submittedName>
</protein>